<reference evidence="1 2" key="1">
    <citation type="submission" date="2024-08" db="EMBL/GenBank/DDBJ databases">
        <title>Clostridium lapicellarii sp. nov., and Clostridium renhuaiense sp. nov., two species isolated from the mud in a fermentation cellar used for producing sauce-flavour Chinese liquors.</title>
        <authorList>
            <person name="Yang F."/>
            <person name="Wang H."/>
            <person name="Chen L.Q."/>
            <person name="Zhou N."/>
            <person name="Lu J.J."/>
            <person name="Pu X.X."/>
            <person name="Wan B."/>
            <person name="Wang L."/>
            <person name="Liu S.J."/>
        </authorList>
    </citation>
    <scope>NUCLEOTIDE SEQUENCE [LARGE SCALE GENOMIC DNA]</scope>
    <source>
        <strain evidence="1 2">MT-5</strain>
    </source>
</reference>
<proteinExistence type="predicted"/>
<gene>
    <name evidence="1" type="ORF">AB8U03_06580</name>
</gene>
<protein>
    <submittedName>
        <fullName evidence="1">Uncharacterized protein</fullName>
    </submittedName>
</protein>
<dbReference type="RefSeq" id="WP_369703753.1">
    <property type="nucleotide sequence ID" value="NZ_JBGEWD010000005.1"/>
</dbReference>
<evidence type="ECO:0000313" key="2">
    <source>
        <dbReference type="Proteomes" id="UP001564657"/>
    </source>
</evidence>
<name>A0ABV4BQ56_9CLOT</name>
<evidence type="ECO:0000313" key="1">
    <source>
        <dbReference type="EMBL" id="MEY7999861.1"/>
    </source>
</evidence>
<accession>A0ABV4BQ56</accession>
<dbReference type="Proteomes" id="UP001564657">
    <property type="component" value="Unassembled WGS sequence"/>
</dbReference>
<dbReference type="EMBL" id="JBGEWD010000005">
    <property type="protein sequence ID" value="MEY7999861.1"/>
    <property type="molecule type" value="Genomic_DNA"/>
</dbReference>
<sequence>MGITVKNTIKKFKTDTSEYVIKKLSQLDSKCYLQRKQSDYKFNIHQKENKKLNLPTGDGKPCMRAYVYGNLMFAQDNVYLSNKCINNSDALEHESYRAIYETQYNKFMKQLESMDNEEERQKFKEENMIINDEDDMKGIKITDENVDEIVNSILGNLLPFSPEYIKMFLEYR</sequence>
<keyword evidence="2" id="KW-1185">Reference proteome</keyword>
<comment type="caution">
    <text evidence="1">The sequence shown here is derived from an EMBL/GenBank/DDBJ whole genome shotgun (WGS) entry which is preliminary data.</text>
</comment>
<organism evidence="1 2">
    <name type="scientific">Clostridium moutaii</name>
    <dbReference type="NCBI Taxonomy" id="3240932"/>
    <lineage>
        <taxon>Bacteria</taxon>
        <taxon>Bacillati</taxon>
        <taxon>Bacillota</taxon>
        <taxon>Clostridia</taxon>
        <taxon>Eubacteriales</taxon>
        <taxon>Clostridiaceae</taxon>
        <taxon>Clostridium</taxon>
    </lineage>
</organism>